<feature type="compositionally biased region" description="Low complexity" evidence="8">
    <location>
        <begin position="1"/>
        <end position="17"/>
    </location>
</feature>
<dbReference type="GO" id="GO:0046426">
    <property type="term" value="P:negative regulation of receptor signaling pathway via JAK-STAT"/>
    <property type="evidence" value="ECO:0007669"/>
    <property type="project" value="TreeGrafter"/>
</dbReference>
<evidence type="ECO:0000256" key="1">
    <source>
        <dbReference type="ARBA" id="ARBA00004308"/>
    </source>
</evidence>
<feature type="region of interest" description="Disordered" evidence="8">
    <location>
        <begin position="417"/>
        <end position="595"/>
    </location>
</feature>
<dbReference type="GO" id="GO:0012505">
    <property type="term" value="C:endomembrane system"/>
    <property type="evidence" value="ECO:0007669"/>
    <property type="project" value="UniProtKB-SubCell"/>
</dbReference>
<evidence type="ECO:0000256" key="4">
    <source>
        <dbReference type="ARBA" id="ARBA00022553"/>
    </source>
</evidence>
<dbReference type="SMART" id="SM00404">
    <property type="entry name" value="PTPc_motif"/>
    <property type="match status" value="1"/>
</dbReference>
<dbReference type="InterPro" id="IPR000387">
    <property type="entry name" value="Tyr_Pase_dom"/>
</dbReference>
<evidence type="ECO:0000256" key="5">
    <source>
        <dbReference type="ARBA" id="ARBA00022801"/>
    </source>
</evidence>
<sequence length="623" mass="69657">MSSNNSSSSTTTHSNNSGGAGTSSIEAEYNEIELRNGWCGVFQEIREKSEQEARQKDFSTDESRKTDNRRLNRYRDVSPYDHSRIVLKRGDTDYINANLVKMDRADRKYILCQGPLPLTVGHFWLMVWEYNSRAILMLNKLIEKKQIKCHQYWPEKTGEQQRLELPEVQLAVEYVNCVEYKNFCERTFRLTDLESSKTREVVQFHYTTWPDFGIPSSPVAFLQFLKEVRESGALDPDVGPPIIHCSAGIGRSGTFCLVDCCLVLIDKEGENKVSVQDILLELRRYRMGLIQTFDQLYFSYQAIIEGMKRMNNSSFEDFEELTEVVPAGSQDQDADTDDTPPPLPPPRTQSLTVSQKPLPMIPTSESVHEDFIAGKVSRDELNNRLNLEKSKQYEISSSKDRPLPPLPASAALDKLHEASNSSDNDSGGGHSGSSSEVDELIEENDSDENDVDDDDEDEEDNSDNIESSVLDDTTITSSPTSTLTTTAPTTAANSNTSTLESNKGAREDDHQHSRVAASSFDANATLPPLPNGVDSNSNSAGEDGTVSSPERELSSPAAELRRRKRLERQSAMEDKIREIKRKQQEVEDSKSSSSPKKRRFIMLAAGVGCLIGVLCVYLYARGL</sequence>
<evidence type="ECO:0000313" key="12">
    <source>
        <dbReference type="EMBL" id="CAG6473267.1"/>
    </source>
</evidence>
<dbReference type="GO" id="GO:0004726">
    <property type="term" value="F:non-membrane spanning protein tyrosine phosphatase activity"/>
    <property type="evidence" value="ECO:0007669"/>
    <property type="project" value="TreeGrafter"/>
</dbReference>
<evidence type="ECO:0000256" key="6">
    <source>
        <dbReference type="ARBA" id="ARBA00022912"/>
    </source>
</evidence>
<keyword evidence="4" id="KW-0597">Phosphoprotein</keyword>
<dbReference type="InterPro" id="IPR003595">
    <property type="entry name" value="Tyr_Pase_cat"/>
</dbReference>
<dbReference type="Pfam" id="PF00102">
    <property type="entry name" value="Y_phosphatase"/>
    <property type="match status" value="1"/>
</dbReference>
<dbReference type="PANTHER" id="PTHR46047:SF3">
    <property type="entry name" value="TYROSINE-PROTEIN PHOSPHATASE NON-RECEPTOR TYPE 61F"/>
    <property type="match status" value="1"/>
</dbReference>
<keyword evidence="9" id="KW-0812">Transmembrane</keyword>
<evidence type="ECO:0000256" key="3">
    <source>
        <dbReference type="ARBA" id="ARBA00013064"/>
    </source>
</evidence>
<evidence type="ECO:0000256" key="9">
    <source>
        <dbReference type="SAM" id="Phobius"/>
    </source>
</evidence>
<keyword evidence="12" id="KW-0675">Receptor</keyword>
<feature type="compositionally biased region" description="Basic and acidic residues" evidence="8">
    <location>
        <begin position="503"/>
        <end position="512"/>
    </location>
</feature>
<dbReference type="InterPro" id="IPR000242">
    <property type="entry name" value="PTP_cat"/>
</dbReference>
<evidence type="ECO:0000256" key="2">
    <source>
        <dbReference type="ARBA" id="ARBA00009701"/>
    </source>
</evidence>
<dbReference type="PROSITE" id="PS50055">
    <property type="entry name" value="TYR_PHOSPHATASE_PTP"/>
    <property type="match status" value="1"/>
</dbReference>
<feature type="transmembrane region" description="Helical" evidence="9">
    <location>
        <begin position="600"/>
        <end position="620"/>
    </location>
</feature>
<evidence type="ECO:0000259" key="10">
    <source>
        <dbReference type="PROSITE" id="PS50055"/>
    </source>
</evidence>
<feature type="region of interest" description="Disordered" evidence="8">
    <location>
        <begin position="50"/>
        <end position="73"/>
    </location>
</feature>
<keyword evidence="6" id="KW-0904">Protein phosphatase</keyword>
<comment type="subcellular location">
    <subcellularLocation>
        <location evidence="1">Endomembrane system</location>
    </subcellularLocation>
</comment>
<dbReference type="AlphaFoldDB" id="A0A8D8BD61"/>
<dbReference type="PANTHER" id="PTHR46047">
    <property type="entry name" value="TYROSINE-PROTEIN PHOSPHATASE NON-RECEPTOR TYPE 61F"/>
    <property type="match status" value="1"/>
</dbReference>
<dbReference type="InterPro" id="IPR016130">
    <property type="entry name" value="Tyr_Pase_AS"/>
</dbReference>
<feature type="region of interest" description="Disordered" evidence="8">
    <location>
        <begin position="325"/>
        <end position="356"/>
    </location>
</feature>
<feature type="domain" description="Tyrosine-protein phosphatase" evidence="10">
    <location>
        <begin position="25"/>
        <end position="306"/>
    </location>
</feature>
<dbReference type="GO" id="GO:0048666">
    <property type="term" value="P:neuron development"/>
    <property type="evidence" value="ECO:0007669"/>
    <property type="project" value="UniProtKB-ARBA"/>
</dbReference>
<comment type="similarity">
    <text evidence="2">Belongs to the protein-tyrosine phosphatase family. Non-receptor class 1 subfamily.</text>
</comment>
<dbReference type="CDD" id="cd14545">
    <property type="entry name" value="PTPc-N1_2"/>
    <property type="match status" value="1"/>
</dbReference>
<keyword evidence="5" id="KW-0378">Hydrolase</keyword>
<protein>
    <recommendedName>
        <fullName evidence="3">protein-tyrosine-phosphatase</fullName>
        <ecNumber evidence="3">3.1.3.48</ecNumber>
    </recommendedName>
</protein>
<dbReference type="EMBL" id="HBUE01072566">
    <property type="protein sequence ID" value="CAG6473267.1"/>
    <property type="molecule type" value="Transcribed_RNA"/>
</dbReference>
<dbReference type="GO" id="GO:0005634">
    <property type="term" value="C:nucleus"/>
    <property type="evidence" value="ECO:0007669"/>
    <property type="project" value="TreeGrafter"/>
</dbReference>
<evidence type="ECO:0000259" key="11">
    <source>
        <dbReference type="PROSITE" id="PS50056"/>
    </source>
</evidence>
<keyword evidence="9" id="KW-1133">Transmembrane helix</keyword>
<dbReference type="Gene3D" id="3.90.190.10">
    <property type="entry name" value="Protein tyrosine phosphatase superfamily"/>
    <property type="match status" value="1"/>
</dbReference>
<name>A0A8D8BD61_CULPI</name>
<evidence type="ECO:0000256" key="7">
    <source>
        <dbReference type="ARBA" id="ARBA00023136"/>
    </source>
</evidence>
<dbReference type="EMBL" id="HBUE01072569">
    <property type="protein sequence ID" value="CAG6473273.1"/>
    <property type="molecule type" value="Transcribed_RNA"/>
</dbReference>
<proteinExistence type="inferred from homology"/>
<dbReference type="InterPro" id="IPR029021">
    <property type="entry name" value="Prot-tyrosine_phosphatase-like"/>
</dbReference>
<dbReference type="EMBL" id="HBUE01072567">
    <property type="protein sequence ID" value="CAG6473269.1"/>
    <property type="molecule type" value="Transcribed_RNA"/>
</dbReference>
<feature type="region of interest" description="Disordered" evidence="8">
    <location>
        <begin position="1"/>
        <end position="24"/>
    </location>
</feature>
<dbReference type="GO" id="GO:0019901">
    <property type="term" value="F:protein kinase binding"/>
    <property type="evidence" value="ECO:0007669"/>
    <property type="project" value="TreeGrafter"/>
</dbReference>
<dbReference type="EC" id="3.1.3.48" evidence="3"/>
<feature type="compositionally biased region" description="Polar residues" evidence="8">
    <location>
        <begin position="533"/>
        <end position="548"/>
    </location>
</feature>
<dbReference type="PRINTS" id="PR00700">
    <property type="entry name" value="PRTYPHPHTASE"/>
</dbReference>
<dbReference type="GO" id="GO:0009653">
    <property type="term" value="P:anatomical structure morphogenesis"/>
    <property type="evidence" value="ECO:0007669"/>
    <property type="project" value="UniProtKB-ARBA"/>
</dbReference>
<dbReference type="SMART" id="SM00194">
    <property type="entry name" value="PTPc"/>
    <property type="match status" value="1"/>
</dbReference>
<dbReference type="GO" id="GO:0005737">
    <property type="term" value="C:cytoplasm"/>
    <property type="evidence" value="ECO:0007669"/>
    <property type="project" value="TreeGrafter"/>
</dbReference>
<dbReference type="PROSITE" id="PS00383">
    <property type="entry name" value="TYR_PHOSPHATASE_1"/>
    <property type="match status" value="1"/>
</dbReference>
<dbReference type="SUPFAM" id="SSF52799">
    <property type="entry name" value="(Phosphotyrosine protein) phosphatases II"/>
    <property type="match status" value="1"/>
</dbReference>
<keyword evidence="7 9" id="KW-0472">Membrane</keyword>
<feature type="domain" description="Tyrosine specific protein phosphatases" evidence="11">
    <location>
        <begin position="219"/>
        <end position="297"/>
    </location>
</feature>
<evidence type="ECO:0000256" key="8">
    <source>
        <dbReference type="SAM" id="MobiDB-lite"/>
    </source>
</evidence>
<organism evidence="12">
    <name type="scientific">Culex pipiens</name>
    <name type="common">House mosquito</name>
    <dbReference type="NCBI Taxonomy" id="7175"/>
    <lineage>
        <taxon>Eukaryota</taxon>
        <taxon>Metazoa</taxon>
        <taxon>Ecdysozoa</taxon>
        <taxon>Arthropoda</taxon>
        <taxon>Hexapoda</taxon>
        <taxon>Insecta</taxon>
        <taxon>Pterygota</taxon>
        <taxon>Neoptera</taxon>
        <taxon>Endopterygota</taxon>
        <taxon>Diptera</taxon>
        <taxon>Nematocera</taxon>
        <taxon>Culicoidea</taxon>
        <taxon>Culicidae</taxon>
        <taxon>Culicinae</taxon>
        <taxon>Culicini</taxon>
        <taxon>Culex</taxon>
        <taxon>Culex</taxon>
    </lineage>
</organism>
<dbReference type="InterPro" id="IPR051985">
    <property type="entry name" value="NR_tyrosine_phosphatase"/>
</dbReference>
<dbReference type="PROSITE" id="PS50056">
    <property type="entry name" value="TYR_PHOSPHATASE_2"/>
    <property type="match status" value="1"/>
</dbReference>
<dbReference type="GO" id="GO:0070373">
    <property type="term" value="P:negative regulation of ERK1 and ERK2 cascade"/>
    <property type="evidence" value="ECO:0007669"/>
    <property type="project" value="TreeGrafter"/>
</dbReference>
<accession>A0A8D8BD61</accession>
<feature type="compositionally biased region" description="Low complexity" evidence="8">
    <location>
        <begin position="464"/>
        <end position="499"/>
    </location>
</feature>
<feature type="compositionally biased region" description="Acidic residues" evidence="8">
    <location>
        <begin position="436"/>
        <end position="463"/>
    </location>
</feature>
<feature type="compositionally biased region" description="Basic and acidic residues" evidence="8">
    <location>
        <begin position="567"/>
        <end position="590"/>
    </location>
</feature>
<reference evidence="12" key="1">
    <citation type="submission" date="2021-05" db="EMBL/GenBank/DDBJ databases">
        <authorList>
            <person name="Alioto T."/>
            <person name="Alioto T."/>
            <person name="Gomez Garrido J."/>
        </authorList>
    </citation>
    <scope>NUCLEOTIDE SEQUENCE</scope>
</reference>
<dbReference type="EMBL" id="HBUE01072568">
    <property type="protein sequence ID" value="CAG6473271.1"/>
    <property type="molecule type" value="Transcribed_RNA"/>
</dbReference>